<keyword evidence="1" id="KW-0472">Membrane</keyword>
<dbReference type="AlphaFoldDB" id="A0A6A6QEQ9"/>
<dbReference type="EMBL" id="MU004198">
    <property type="protein sequence ID" value="KAF2489967.1"/>
    <property type="molecule type" value="Genomic_DNA"/>
</dbReference>
<organism evidence="2 3">
    <name type="scientific">Lophium mytilinum</name>
    <dbReference type="NCBI Taxonomy" id="390894"/>
    <lineage>
        <taxon>Eukaryota</taxon>
        <taxon>Fungi</taxon>
        <taxon>Dikarya</taxon>
        <taxon>Ascomycota</taxon>
        <taxon>Pezizomycotina</taxon>
        <taxon>Dothideomycetes</taxon>
        <taxon>Pleosporomycetidae</taxon>
        <taxon>Mytilinidiales</taxon>
        <taxon>Mytilinidiaceae</taxon>
        <taxon>Lophium</taxon>
    </lineage>
</organism>
<protein>
    <submittedName>
        <fullName evidence="2">Uncharacterized protein</fullName>
    </submittedName>
</protein>
<dbReference type="Proteomes" id="UP000799750">
    <property type="component" value="Unassembled WGS sequence"/>
</dbReference>
<evidence type="ECO:0000313" key="3">
    <source>
        <dbReference type="Proteomes" id="UP000799750"/>
    </source>
</evidence>
<evidence type="ECO:0000313" key="2">
    <source>
        <dbReference type="EMBL" id="KAF2489967.1"/>
    </source>
</evidence>
<name>A0A6A6QEQ9_9PEZI</name>
<keyword evidence="1" id="KW-0812">Transmembrane</keyword>
<keyword evidence="1" id="KW-1133">Transmembrane helix</keyword>
<reference evidence="2" key="1">
    <citation type="journal article" date="2020" name="Stud. Mycol.">
        <title>101 Dothideomycetes genomes: a test case for predicting lifestyles and emergence of pathogens.</title>
        <authorList>
            <person name="Haridas S."/>
            <person name="Albert R."/>
            <person name="Binder M."/>
            <person name="Bloem J."/>
            <person name="Labutti K."/>
            <person name="Salamov A."/>
            <person name="Andreopoulos B."/>
            <person name="Baker S."/>
            <person name="Barry K."/>
            <person name="Bills G."/>
            <person name="Bluhm B."/>
            <person name="Cannon C."/>
            <person name="Castanera R."/>
            <person name="Culley D."/>
            <person name="Daum C."/>
            <person name="Ezra D."/>
            <person name="Gonzalez J."/>
            <person name="Henrissat B."/>
            <person name="Kuo A."/>
            <person name="Liang C."/>
            <person name="Lipzen A."/>
            <person name="Lutzoni F."/>
            <person name="Magnuson J."/>
            <person name="Mondo S."/>
            <person name="Nolan M."/>
            <person name="Ohm R."/>
            <person name="Pangilinan J."/>
            <person name="Park H.-J."/>
            <person name="Ramirez L."/>
            <person name="Alfaro M."/>
            <person name="Sun H."/>
            <person name="Tritt A."/>
            <person name="Yoshinaga Y."/>
            <person name="Zwiers L.-H."/>
            <person name="Turgeon B."/>
            <person name="Goodwin S."/>
            <person name="Spatafora J."/>
            <person name="Crous P."/>
            <person name="Grigoriev I."/>
        </authorList>
    </citation>
    <scope>NUCLEOTIDE SEQUENCE</scope>
    <source>
        <strain evidence="2">CBS 269.34</strain>
    </source>
</reference>
<evidence type="ECO:0000256" key="1">
    <source>
        <dbReference type="SAM" id="Phobius"/>
    </source>
</evidence>
<dbReference type="OrthoDB" id="10334255at2759"/>
<keyword evidence="3" id="KW-1185">Reference proteome</keyword>
<sequence length="250" mass="28233">MAANTSHNRNAAPDITTMSRDARRALLLSPKLQVQIHEEDTTRPVRKIPIAVLTAFSARAKKHYDTQTCDPRITGEYLKLDAIASVMDWMIESCESLEIEPIQMRGWLGGNIELYMAAAVLDIPLVKEHMAGHIAPLARENPHLFLDQRAKILSTLPAHDMLVQMVSKGFADGYGEIWMEKKHIQQLINWYPLATGELRQAMPSQNIPFGFAEELLVFVLFAIMAWGPTMWFVHGIWTASLDDLFLSSSY</sequence>
<accession>A0A6A6QEQ9</accession>
<feature type="transmembrane region" description="Helical" evidence="1">
    <location>
        <begin position="215"/>
        <end position="237"/>
    </location>
</feature>
<proteinExistence type="predicted"/>
<gene>
    <name evidence="2" type="ORF">BU16DRAFT_597572</name>
</gene>